<evidence type="ECO:0000313" key="2">
    <source>
        <dbReference type="Proteomes" id="UP000481872"/>
    </source>
</evidence>
<dbReference type="InterPro" id="IPR036388">
    <property type="entry name" value="WH-like_DNA-bd_sf"/>
</dbReference>
<dbReference type="RefSeq" id="WP_199870403.1">
    <property type="nucleotide sequence ID" value="NZ_JAAGPU010000024.1"/>
</dbReference>
<keyword evidence="2" id="KW-1185">Reference proteome</keyword>
<evidence type="ECO:0000313" key="1">
    <source>
        <dbReference type="EMBL" id="NEU05700.1"/>
    </source>
</evidence>
<dbReference type="Gene3D" id="1.10.10.10">
    <property type="entry name" value="Winged helix-like DNA-binding domain superfamily/Winged helix DNA-binding domain"/>
    <property type="match status" value="1"/>
</dbReference>
<sequence length="91" mass="10655">MSKKHRISADDKVKYVQDYLSGLGSQDDICIKYKIRSKAKLQQWISMYNSHNELKSYDSGGVAIMTKGRTTTYNERIDIVKYCFLCNWTFK</sequence>
<evidence type="ECO:0008006" key="3">
    <source>
        <dbReference type="Google" id="ProtNLM"/>
    </source>
</evidence>
<proteinExistence type="predicted"/>
<reference evidence="1 2" key="1">
    <citation type="submission" date="2020-02" db="EMBL/GenBank/DDBJ databases">
        <title>Genome assembly of a novel Clostridium senegalense strain.</title>
        <authorList>
            <person name="Gupta T.B."/>
            <person name="Jauregui R."/>
            <person name="Maclean P."/>
            <person name="Nawarathana A."/>
            <person name="Brightwell G."/>
        </authorList>
    </citation>
    <scope>NUCLEOTIDE SEQUENCE [LARGE SCALE GENOMIC DNA]</scope>
    <source>
        <strain evidence="1 2">AGRFS4</strain>
    </source>
</reference>
<accession>A0A6M0H4M8</accession>
<protein>
    <recommendedName>
        <fullName evidence="3">Transposase</fullName>
    </recommendedName>
</protein>
<dbReference type="SUPFAM" id="SSF48295">
    <property type="entry name" value="TrpR-like"/>
    <property type="match status" value="2"/>
</dbReference>
<dbReference type="GO" id="GO:0043565">
    <property type="term" value="F:sequence-specific DNA binding"/>
    <property type="evidence" value="ECO:0007669"/>
    <property type="project" value="InterPro"/>
</dbReference>
<organism evidence="1 2">
    <name type="scientific">Clostridium senegalense</name>
    <dbReference type="NCBI Taxonomy" id="1465809"/>
    <lineage>
        <taxon>Bacteria</taxon>
        <taxon>Bacillati</taxon>
        <taxon>Bacillota</taxon>
        <taxon>Clostridia</taxon>
        <taxon>Eubacteriales</taxon>
        <taxon>Clostridiaceae</taxon>
        <taxon>Clostridium</taxon>
    </lineage>
</organism>
<dbReference type="Proteomes" id="UP000481872">
    <property type="component" value="Unassembled WGS sequence"/>
</dbReference>
<gene>
    <name evidence="1" type="ORF">G3M99_12750</name>
</gene>
<comment type="caution">
    <text evidence="1">The sequence shown here is derived from an EMBL/GenBank/DDBJ whole genome shotgun (WGS) entry which is preliminary data.</text>
</comment>
<dbReference type="AlphaFoldDB" id="A0A6M0H4M8"/>
<name>A0A6M0H4M8_9CLOT</name>
<dbReference type="EMBL" id="JAAGPU010000024">
    <property type="protein sequence ID" value="NEU05700.1"/>
    <property type="molecule type" value="Genomic_DNA"/>
</dbReference>
<dbReference type="InterPro" id="IPR010921">
    <property type="entry name" value="Trp_repressor/repl_initiator"/>
</dbReference>